<protein>
    <recommendedName>
        <fullName evidence="16">Disintegrin and metalloproteinase domain-containing protein 20-like</fullName>
    </recommendedName>
</protein>
<organism evidence="14 15">
    <name type="scientific">Cavia porcellus</name>
    <name type="common">Guinea pig</name>
    <dbReference type="NCBI Taxonomy" id="10141"/>
    <lineage>
        <taxon>Eukaryota</taxon>
        <taxon>Metazoa</taxon>
        <taxon>Chordata</taxon>
        <taxon>Craniata</taxon>
        <taxon>Vertebrata</taxon>
        <taxon>Euteleostomi</taxon>
        <taxon>Mammalia</taxon>
        <taxon>Eutheria</taxon>
        <taxon>Euarchontoglires</taxon>
        <taxon>Glires</taxon>
        <taxon>Rodentia</taxon>
        <taxon>Hystricomorpha</taxon>
        <taxon>Caviidae</taxon>
        <taxon>Cavia</taxon>
    </lineage>
</organism>
<evidence type="ECO:0000256" key="7">
    <source>
        <dbReference type="PROSITE-ProRule" id="PRU00076"/>
    </source>
</evidence>
<dbReference type="SMART" id="SM00050">
    <property type="entry name" value="DISIN"/>
    <property type="match status" value="1"/>
</dbReference>
<evidence type="ECO:0000256" key="6">
    <source>
        <dbReference type="PROSITE-ProRule" id="PRU00068"/>
    </source>
</evidence>
<dbReference type="Pfam" id="PF01562">
    <property type="entry name" value="Pep_M12B_propep"/>
    <property type="match status" value="1"/>
</dbReference>
<feature type="domain" description="Disintegrin" evidence="12">
    <location>
        <begin position="378"/>
        <end position="464"/>
    </location>
</feature>
<comment type="caution">
    <text evidence="7">Lacks conserved residue(s) required for the propagation of feature annotation.</text>
</comment>
<evidence type="ECO:0000256" key="4">
    <source>
        <dbReference type="ARBA" id="ARBA00023136"/>
    </source>
</evidence>
<keyword evidence="5 7" id="KW-1015">Disulfide bond</keyword>
<dbReference type="Gene3D" id="4.10.70.10">
    <property type="entry name" value="Disintegrin domain"/>
    <property type="match status" value="1"/>
</dbReference>
<evidence type="ECO:0000313" key="14">
    <source>
        <dbReference type="Ensembl" id="ENSCPOP00000017091.2"/>
    </source>
</evidence>
<feature type="binding site" evidence="8">
    <location>
        <position position="314"/>
    </location>
    <ligand>
        <name>Zn(2+)</name>
        <dbReference type="ChEBI" id="CHEBI:29105"/>
        <note>catalytic</note>
    </ligand>
</feature>
<dbReference type="InterPro" id="IPR006586">
    <property type="entry name" value="ADAM_Cys-rich"/>
</dbReference>
<evidence type="ECO:0000256" key="8">
    <source>
        <dbReference type="PROSITE-ProRule" id="PRU00276"/>
    </source>
</evidence>
<gene>
    <name evidence="14" type="primary">LOC100715325</name>
</gene>
<proteinExistence type="predicted"/>
<dbReference type="InterPro" id="IPR024079">
    <property type="entry name" value="MetalloPept_cat_dom_sf"/>
</dbReference>
<feature type="transmembrane region" description="Helical" evidence="9">
    <location>
        <begin position="673"/>
        <end position="691"/>
    </location>
</feature>
<dbReference type="GO" id="GO:0009897">
    <property type="term" value="C:external side of plasma membrane"/>
    <property type="evidence" value="ECO:0007669"/>
    <property type="project" value="TreeGrafter"/>
</dbReference>
<dbReference type="PROSITE" id="PS50026">
    <property type="entry name" value="EGF_3"/>
    <property type="match status" value="1"/>
</dbReference>
<dbReference type="EMBL" id="AAKN02025254">
    <property type="status" value="NOT_ANNOTATED_CDS"/>
    <property type="molecule type" value="Genomic_DNA"/>
</dbReference>
<evidence type="ECO:0000256" key="10">
    <source>
        <dbReference type="SAM" id="SignalP"/>
    </source>
</evidence>
<evidence type="ECO:0000256" key="3">
    <source>
        <dbReference type="ARBA" id="ARBA00022989"/>
    </source>
</evidence>
<dbReference type="GO" id="GO:0046872">
    <property type="term" value="F:metal ion binding"/>
    <property type="evidence" value="ECO:0007669"/>
    <property type="project" value="UniProtKB-KW"/>
</dbReference>
<dbReference type="InterPro" id="IPR018358">
    <property type="entry name" value="Disintegrin_CS"/>
</dbReference>
<accession>H0W299</accession>
<dbReference type="PROSITE" id="PS00427">
    <property type="entry name" value="DISINTEGRIN_1"/>
    <property type="match status" value="1"/>
</dbReference>
<evidence type="ECO:0000256" key="5">
    <source>
        <dbReference type="ARBA" id="ARBA00023157"/>
    </source>
</evidence>
<feature type="domain" description="Peptidase M12B" evidence="13">
    <location>
        <begin position="278"/>
        <end position="361"/>
    </location>
</feature>
<sequence length="713" mass="79281">MGPSRAQNLLTGALCLSVFSAVLSPVCCSHDPPTWHFTSSEVVIPRKVPHKMDGSKTPEQLSYTMRFRGQRHVIHMKLKKNLLPKDFMVATNNDQGAIQEDYPFVPRNCYYSSYLEGVPGSTATLDTCSGGLRGMLQLDDFTYEIKPLAASSKFEHIVSLLVAQYVSEKDKKCDIPEDEADQLLEEVKLVESSRSAPVYLWRIHRKQIHVHYTISNSLWAQDQNQSRVVEKIVIINNINHSIFRPMGLNVFVRMVCIWSGGDQVTILTGHSIGTFNYYANRDGMCNPNWGVLYLFMSRYHIFMSAAILAHAMGHSINMHHDSEGCVCFRRSHCLMSPTPGFFDTASNCSFTEVHRRIHSWDVCLSRMFVPYNNFPYVAPRCGDKIVNNNEDCDCGTLKACASSKCCTTDCVFTAGSVCNSGECCVKCEYALPGVICRDTLGICDLPEYCSGKNESCPHDFYIQDGTPCSPQAVCMHGNCSDRDLQCQALFGYEVKDAPKLCYEKLNIIGDRFGNCGLREQRPGVIPSKCDADNVLCGILHCSSPGIVPGGGEHTTFHDIIIQDVKQEHCFGYDVHLGTEIPEMGLVVDGATCGPGRFCRKQNCTFHDDMGFDCDVKSCNFRGVCNNLKHCHCARGYNPPNCSGRGLGGSVDSGPPPTREEGIRARIIFAVNETLLLIIVRFGLLLAAMVIAKRAVEKKVYQEEYEESESESSD</sequence>
<dbReference type="InterPro" id="IPR001762">
    <property type="entry name" value="Disintegrin_dom"/>
</dbReference>
<dbReference type="GO" id="GO:1990913">
    <property type="term" value="C:sperm head plasma membrane"/>
    <property type="evidence" value="ECO:0007669"/>
    <property type="project" value="TreeGrafter"/>
</dbReference>
<reference evidence="15" key="1">
    <citation type="journal article" date="2011" name="Nature">
        <title>A high-resolution map of human evolutionary constraint using 29 mammals.</title>
        <authorList>
            <person name="Lindblad-Toh K."/>
            <person name="Garber M."/>
            <person name="Zuk O."/>
            <person name="Lin M.F."/>
            <person name="Parker B.J."/>
            <person name="Washietl S."/>
            <person name="Kheradpour P."/>
            <person name="Ernst J."/>
            <person name="Jordan G."/>
            <person name="Mauceli E."/>
            <person name="Ward L.D."/>
            <person name="Lowe C.B."/>
            <person name="Holloway A.K."/>
            <person name="Clamp M."/>
            <person name="Gnerre S."/>
            <person name="Alfoldi J."/>
            <person name="Beal K."/>
            <person name="Chang J."/>
            <person name="Clawson H."/>
            <person name="Cuff J."/>
            <person name="Di Palma F."/>
            <person name="Fitzgerald S."/>
            <person name="Flicek P."/>
            <person name="Guttman M."/>
            <person name="Hubisz M.J."/>
            <person name="Jaffe D.B."/>
            <person name="Jungreis I."/>
            <person name="Kent W.J."/>
            <person name="Kostka D."/>
            <person name="Lara M."/>
            <person name="Martins A.L."/>
            <person name="Massingham T."/>
            <person name="Moltke I."/>
            <person name="Raney B.J."/>
            <person name="Rasmussen M.D."/>
            <person name="Robinson J."/>
            <person name="Stark A."/>
            <person name="Vilella A.J."/>
            <person name="Wen J."/>
            <person name="Xie X."/>
            <person name="Zody M.C."/>
            <person name="Baldwin J."/>
            <person name="Bloom T."/>
            <person name="Chin C.W."/>
            <person name="Heiman D."/>
            <person name="Nicol R."/>
            <person name="Nusbaum C."/>
            <person name="Young S."/>
            <person name="Wilkinson J."/>
            <person name="Worley K.C."/>
            <person name="Kovar C.L."/>
            <person name="Muzny D.M."/>
            <person name="Gibbs R.A."/>
            <person name="Cree A."/>
            <person name="Dihn H.H."/>
            <person name="Fowler G."/>
            <person name="Jhangiani S."/>
            <person name="Joshi V."/>
            <person name="Lee S."/>
            <person name="Lewis L.R."/>
            <person name="Nazareth L.V."/>
            <person name="Okwuonu G."/>
            <person name="Santibanez J."/>
            <person name="Warren W.C."/>
            <person name="Mardis E.R."/>
            <person name="Weinstock G.M."/>
            <person name="Wilson R.K."/>
            <person name="Delehaunty K."/>
            <person name="Dooling D."/>
            <person name="Fronik C."/>
            <person name="Fulton L."/>
            <person name="Fulton B."/>
            <person name="Graves T."/>
            <person name="Minx P."/>
            <person name="Sodergren E."/>
            <person name="Birney E."/>
            <person name="Margulies E.H."/>
            <person name="Herrero J."/>
            <person name="Green E.D."/>
            <person name="Haussler D."/>
            <person name="Siepel A."/>
            <person name="Goldman N."/>
            <person name="Pollard K.S."/>
            <person name="Pedersen J.S."/>
            <person name="Lander E.S."/>
            <person name="Kellis M."/>
        </authorList>
    </citation>
    <scope>NUCLEOTIDE SEQUENCE [LARGE SCALE GENOMIC DNA]</scope>
    <source>
        <strain evidence="15">2N</strain>
    </source>
</reference>
<keyword evidence="7" id="KW-0245">EGF-like domain</keyword>
<evidence type="ECO:0008006" key="16">
    <source>
        <dbReference type="Google" id="ProtNLM"/>
    </source>
</evidence>
<dbReference type="InterPro" id="IPR002870">
    <property type="entry name" value="Peptidase_M12B_N"/>
</dbReference>
<feature type="disulfide bond" evidence="6">
    <location>
        <begin position="436"/>
        <end position="456"/>
    </location>
</feature>
<evidence type="ECO:0000259" key="11">
    <source>
        <dbReference type="PROSITE" id="PS50026"/>
    </source>
</evidence>
<evidence type="ECO:0000256" key="2">
    <source>
        <dbReference type="ARBA" id="ARBA00022692"/>
    </source>
</evidence>
<dbReference type="Ensembl" id="ENSCPOT00000027884.2">
    <property type="protein sequence ID" value="ENSCPOP00000017091.2"/>
    <property type="gene ID" value="ENSCPOG00000026757.2"/>
</dbReference>
<dbReference type="Pfam" id="PF00200">
    <property type="entry name" value="Disintegrin"/>
    <property type="match status" value="1"/>
</dbReference>
<reference evidence="14" key="2">
    <citation type="submission" date="2025-08" db="UniProtKB">
        <authorList>
            <consortium name="Ensembl"/>
        </authorList>
    </citation>
    <scope>IDENTIFICATION</scope>
    <source>
        <strain evidence="14">2N</strain>
    </source>
</reference>
<keyword evidence="8" id="KW-0479">Metal-binding</keyword>
<dbReference type="AlphaFoldDB" id="H0W299"/>
<dbReference type="Bgee" id="ENSCPOG00000026757">
    <property type="expression patterns" value="Expressed in testis"/>
</dbReference>
<dbReference type="InterPro" id="IPR001590">
    <property type="entry name" value="Peptidase_M12B"/>
</dbReference>
<dbReference type="PROSITE" id="PS01186">
    <property type="entry name" value="EGF_2"/>
    <property type="match status" value="1"/>
</dbReference>
<feature type="disulfide bond" evidence="7">
    <location>
        <begin position="632"/>
        <end position="641"/>
    </location>
</feature>
<name>H0W299_CAVPO</name>
<dbReference type="GeneTree" id="ENSGT00940000161933"/>
<evidence type="ECO:0000256" key="1">
    <source>
        <dbReference type="ARBA" id="ARBA00004479"/>
    </source>
</evidence>
<dbReference type="SMART" id="SM00608">
    <property type="entry name" value="ACR"/>
    <property type="match status" value="1"/>
</dbReference>
<dbReference type="PROSITE" id="PS50215">
    <property type="entry name" value="ADAM_MEPRO"/>
    <property type="match status" value="1"/>
</dbReference>
<keyword evidence="4 9" id="KW-0472">Membrane</keyword>
<dbReference type="GO" id="GO:0008584">
    <property type="term" value="P:male gonad development"/>
    <property type="evidence" value="ECO:0007669"/>
    <property type="project" value="TreeGrafter"/>
</dbReference>
<dbReference type="Gene3D" id="3.40.390.10">
    <property type="entry name" value="Collagenase (Catalytic Domain)"/>
    <property type="match status" value="1"/>
</dbReference>
<dbReference type="VEuPathDB" id="HostDB:ENSCPOG00000026757"/>
<keyword evidence="2 9" id="KW-0812">Transmembrane</keyword>
<dbReference type="PANTHER" id="PTHR11905:SF167">
    <property type="entry name" value="A DISINTEGRIN AND METALLOPEPTIDASE DOMAIN 4-RELATED"/>
    <property type="match status" value="1"/>
</dbReference>
<keyword evidence="15" id="KW-1185">Reference proteome</keyword>
<dbReference type="Pfam" id="PF08516">
    <property type="entry name" value="ADAM_CR"/>
    <property type="match status" value="1"/>
</dbReference>
<evidence type="ECO:0000259" key="12">
    <source>
        <dbReference type="PROSITE" id="PS50214"/>
    </source>
</evidence>
<dbReference type="Pfam" id="PF01421">
    <property type="entry name" value="Reprolysin"/>
    <property type="match status" value="1"/>
</dbReference>
<keyword evidence="8" id="KW-0862">Zinc</keyword>
<evidence type="ECO:0000313" key="15">
    <source>
        <dbReference type="Proteomes" id="UP000005447"/>
    </source>
</evidence>
<comment type="subcellular location">
    <subcellularLocation>
        <location evidence="1">Membrane</location>
        <topology evidence="1">Single-pass type I membrane protein</topology>
    </subcellularLocation>
</comment>
<dbReference type="FunCoup" id="H0W299">
    <property type="interactions" value="37"/>
</dbReference>
<dbReference type="Proteomes" id="UP000005447">
    <property type="component" value="Unassembled WGS sequence"/>
</dbReference>
<feature type="domain" description="EGF-like" evidence="11">
    <location>
        <begin position="609"/>
        <end position="642"/>
    </location>
</feature>
<feature type="binding site" evidence="8">
    <location>
        <position position="310"/>
    </location>
    <ligand>
        <name>Zn(2+)</name>
        <dbReference type="ChEBI" id="CHEBI:29105"/>
        <note>catalytic</note>
    </ligand>
</feature>
<feature type="chain" id="PRO_5012384258" description="Disintegrin and metalloproteinase domain-containing protein 20-like" evidence="10">
    <location>
        <begin position="30"/>
        <end position="713"/>
    </location>
</feature>
<dbReference type="eggNOG" id="KOG3607">
    <property type="taxonomic scope" value="Eukaryota"/>
</dbReference>
<feature type="binding site" evidence="8">
    <location>
        <position position="320"/>
    </location>
    <ligand>
        <name>Zn(2+)</name>
        <dbReference type="ChEBI" id="CHEBI:29105"/>
        <note>catalytic</note>
    </ligand>
</feature>
<dbReference type="SUPFAM" id="SSF55486">
    <property type="entry name" value="Metalloproteases ('zincins'), catalytic domain"/>
    <property type="match status" value="1"/>
</dbReference>
<dbReference type="STRING" id="10141.ENSCPOP00000017091"/>
<dbReference type="InterPro" id="IPR000742">
    <property type="entry name" value="EGF"/>
</dbReference>
<dbReference type="SUPFAM" id="SSF57552">
    <property type="entry name" value="Blood coagulation inhibitor (disintegrin)"/>
    <property type="match status" value="1"/>
</dbReference>
<dbReference type="GO" id="GO:0006508">
    <property type="term" value="P:proteolysis"/>
    <property type="evidence" value="ECO:0007669"/>
    <property type="project" value="InterPro"/>
</dbReference>
<keyword evidence="3 9" id="KW-1133">Transmembrane helix</keyword>
<dbReference type="EMBL" id="AAKN02025255">
    <property type="status" value="NOT_ANNOTATED_CDS"/>
    <property type="molecule type" value="Genomic_DNA"/>
</dbReference>
<dbReference type="FunFam" id="4.10.70.10:FF:000003">
    <property type="entry name" value="Disintegrin and metalloproteinase domain-containing protein 17"/>
    <property type="match status" value="1"/>
</dbReference>
<dbReference type="InParanoid" id="H0W299"/>
<evidence type="ECO:0000259" key="13">
    <source>
        <dbReference type="PROSITE" id="PS50215"/>
    </source>
</evidence>
<dbReference type="GO" id="GO:0004222">
    <property type="term" value="F:metalloendopeptidase activity"/>
    <property type="evidence" value="ECO:0007669"/>
    <property type="project" value="InterPro"/>
</dbReference>
<dbReference type="OMA" id="YCYLEGV"/>
<feature type="signal peptide" evidence="10">
    <location>
        <begin position="1"/>
        <end position="29"/>
    </location>
</feature>
<dbReference type="InterPro" id="IPR036436">
    <property type="entry name" value="Disintegrin_dom_sf"/>
</dbReference>
<dbReference type="PROSITE" id="PS50214">
    <property type="entry name" value="DISINTEGRIN_2"/>
    <property type="match status" value="1"/>
</dbReference>
<dbReference type="PANTHER" id="PTHR11905">
    <property type="entry name" value="ADAM A DISINTEGRIN AND METALLOPROTEASE DOMAIN"/>
    <property type="match status" value="1"/>
</dbReference>
<reference evidence="14" key="3">
    <citation type="submission" date="2025-09" db="UniProtKB">
        <authorList>
            <consortium name="Ensembl"/>
        </authorList>
    </citation>
    <scope>IDENTIFICATION</scope>
    <source>
        <strain evidence="14">2N</strain>
    </source>
</reference>
<dbReference type="HOGENOM" id="CLU_012714_4_0_1"/>
<keyword evidence="10" id="KW-0732">Signal</keyword>
<evidence type="ECO:0000256" key="9">
    <source>
        <dbReference type="SAM" id="Phobius"/>
    </source>
</evidence>